<evidence type="ECO:0000256" key="3">
    <source>
        <dbReference type="ARBA" id="ARBA00022692"/>
    </source>
</evidence>
<sequence length="381" mass="42437">MLLSQLKKLDAYPKTIDDFRIKTYSGAIVSILSGIFILWLFFSQVSLYTTTDIHHELFVDTTRGEKLKINMDITFHHLPCAYLSLDAMDVSGEHQFDVSHTIYKKRLSSTGMPIQDQPIKEDEINKKGAAANPNDKVECGSCYGAEDPSKGIDCCNTCDEVKSAYNKKGWGVDPKTVAQCIREGFNKIVVEQNGEGCQVYGFIVVNKVAGNFHFAPGKSFQQHHIHVHDFQSFKGSFNMSHTINRLSFGNDYPGIKNPLDEVTKTEMVGVGMFQYFVKIVPTMYEGLNGNSISTNQFSVTEHYVLLAKPGEEPTALPGLFFMYDLSPIMMKVTERHRSFASFVTGLCAIVGGVFTVAGILDSVIYQSTKNLQKKIDLGKQG</sequence>
<evidence type="ECO:0000256" key="2">
    <source>
        <dbReference type="ARBA" id="ARBA00005648"/>
    </source>
</evidence>
<evidence type="ECO:0000259" key="7">
    <source>
        <dbReference type="Pfam" id="PF07970"/>
    </source>
</evidence>
<evidence type="ECO:0000256" key="5">
    <source>
        <dbReference type="ARBA" id="ARBA00023136"/>
    </source>
</evidence>
<dbReference type="EMBL" id="LODT01000037">
    <property type="protein sequence ID" value="KYQ90746.1"/>
    <property type="molecule type" value="Genomic_DNA"/>
</dbReference>
<dbReference type="GO" id="GO:0016020">
    <property type="term" value="C:membrane"/>
    <property type="evidence" value="ECO:0007669"/>
    <property type="project" value="UniProtKB-SubCell"/>
</dbReference>
<organism evidence="9 10">
    <name type="scientific">Tieghemostelium lacteum</name>
    <name type="common">Slime mold</name>
    <name type="synonym">Dictyostelium lacteum</name>
    <dbReference type="NCBI Taxonomy" id="361077"/>
    <lineage>
        <taxon>Eukaryota</taxon>
        <taxon>Amoebozoa</taxon>
        <taxon>Evosea</taxon>
        <taxon>Eumycetozoa</taxon>
        <taxon>Dictyostelia</taxon>
        <taxon>Dictyosteliales</taxon>
        <taxon>Raperosteliaceae</taxon>
        <taxon>Tieghemostelium</taxon>
    </lineage>
</organism>
<name>A0A151Z9X7_TIELA</name>
<feature type="domain" description="Endoplasmic reticulum vesicle transporter C-terminal" evidence="7">
    <location>
        <begin position="142"/>
        <end position="361"/>
    </location>
</feature>
<evidence type="ECO:0000256" key="6">
    <source>
        <dbReference type="SAM" id="Phobius"/>
    </source>
</evidence>
<dbReference type="OMA" id="QRHEGCR"/>
<dbReference type="GO" id="GO:0030134">
    <property type="term" value="C:COPII-coated ER to Golgi transport vesicle"/>
    <property type="evidence" value="ECO:0007669"/>
    <property type="project" value="TreeGrafter"/>
</dbReference>
<protein>
    <submittedName>
        <fullName evidence="9">Endoplasmic reticulum-golgi intermediate compartment protein 3</fullName>
    </submittedName>
</protein>
<keyword evidence="10" id="KW-1185">Reference proteome</keyword>
<comment type="subcellular location">
    <subcellularLocation>
        <location evidence="1">Membrane</location>
        <topology evidence="1">Multi-pass membrane protein</topology>
    </subcellularLocation>
</comment>
<dbReference type="InterPro" id="IPR045888">
    <property type="entry name" value="Erv"/>
</dbReference>
<dbReference type="AlphaFoldDB" id="A0A151Z9X7"/>
<keyword evidence="3 6" id="KW-0812">Transmembrane</keyword>
<dbReference type="Proteomes" id="UP000076078">
    <property type="component" value="Unassembled WGS sequence"/>
</dbReference>
<evidence type="ECO:0000259" key="8">
    <source>
        <dbReference type="Pfam" id="PF13850"/>
    </source>
</evidence>
<evidence type="ECO:0000313" key="10">
    <source>
        <dbReference type="Proteomes" id="UP000076078"/>
    </source>
</evidence>
<keyword evidence="5 6" id="KW-0472">Membrane</keyword>
<dbReference type="InterPro" id="IPR039542">
    <property type="entry name" value="Erv_N"/>
</dbReference>
<comment type="similarity">
    <text evidence="2">Belongs to the ERGIC family.</text>
</comment>
<feature type="transmembrane region" description="Helical" evidence="6">
    <location>
        <begin position="339"/>
        <end position="364"/>
    </location>
</feature>
<dbReference type="InterPro" id="IPR012936">
    <property type="entry name" value="Erv_C"/>
</dbReference>
<evidence type="ECO:0000256" key="4">
    <source>
        <dbReference type="ARBA" id="ARBA00022989"/>
    </source>
</evidence>
<dbReference type="OrthoDB" id="270930at2759"/>
<dbReference type="Pfam" id="PF07970">
    <property type="entry name" value="COPIIcoated_ERV"/>
    <property type="match status" value="1"/>
</dbReference>
<dbReference type="GO" id="GO:0005783">
    <property type="term" value="C:endoplasmic reticulum"/>
    <property type="evidence" value="ECO:0007669"/>
    <property type="project" value="TreeGrafter"/>
</dbReference>
<proteinExistence type="inferred from homology"/>
<dbReference type="STRING" id="361077.A0A151Z9X7"/>
<feature type="transmembrane region" description="Helical" evidence="6">
    <location>
        <begin position="21"/>
        <end position="42"/>
    </location>
</feature>
<keyword evidence="4 6" id="KW-1133">Transmembrane helix</keyword>
<dbReference type="InParanoid" id="A0A151Z9X7"/>
<evidence type="ECO:0000256" key="1">
    <source>
        <dbReference type="ARBA" id="ARBA00004141"/>
    </source>
</evidence>
<feature type="domain" description="Endoplasmic reticulum vesicle transporter N-terminal" evidence="8">
    <location>
        <begin position="6"/>
        <end position="95"/>
    </location>
</feature>
<gene>
    <name evidence="9" type="ORF">DLAC_09383</name>
</gene>
<accession>A0A151Z9X7</accession>
<dbReference type="PANTHER" id="PTHR10984:SF25">
    <property type="entry name" value="ENDOPLASMIC RETICULUM-GOLGI INTERMEDIATE COMPARTMENT PROTEIN 3"/>
    <property type="match status" value="1"/>
</dbReference>
<dbReference type="Pfam" id="PF13850">
    <property type="entry name" value="ERGIC_N"/>
    <property type="match status" value="1"/>
</dbReference>
<evidence type="ECO:0000313" key="9">
    <source>
        <dbReference type="EMBL" id="KYQ90746.1"/>
    </source>
</evidence>
<dbReference type="FunCoup" id="A0A151Z9X7">
    <property type="interactions" value="935"/>
</dbReference>
<dbReference type="PANTHER" id="PTHR10984">
    <property type="entry name" value="ENDOPLASMIC RETICULUM-GOLGI INTERMEDIATE COMPARTMENT PROTEIN"/>
    <property type="match status" value="1"/>
</dbReference>
<comment type="caution">
    <text evidence="9">The sequence shown here is derived from an EMBL/GenBank/DDBJ whole genome shotgun (WGS) entry which is preliminary data.</text>
</comment>
<reference evidence="9 10" key="1">
    <citation type="submission" date="2015-12" db="EMBL/GenBank/DDBJ databases">
        <title>Dictyostelia acquired genes for synthesis and detection of signals that induce cell-type specialization by lateral gene transfer from prokaryotes.</title>
        <authorList>
            <person name="Gloeckner G."/>
            <person name="Schaap P."/>
        </authorList>
    </citation>
    <scope>NUCLEOTIDE SEQUENCE [LARGE SCALE GENOMIC DNA]</scope>
    <source>
        <strain evidence="9 10">TK</strain>
    </source>
</reference>